<dbReference type="Proteomes" id="UP000188937">
    <property type="component" value="Chromosome"/>
</dbReference>
<protein>
    <submittedName>
        <fullName evidence="1">Uncharacterized protein</fullName>
    </submittedName>
</protein>
<evidence type="ECO:0000313" key="1">
    <source>
        <dbReference type="EMBL" id="AQS85839.1"/>
    </source>
</evidence>
<dbReference type="AlphaFoldDB" id="A0A1U9KJD7"/>
<dbReference type="EMBL" id="CP014692">
    <property type="protein sequence ID" value="AQS85839.1"/>
    <property type="molecule type" value="Genomic_DNA"/>
</dbReference>
<evidence type="ECO:0000313" key="2">
    <source>
        <dbReference type="Proteomes" id="UP000188937"/>
    </source>
</evidence>
<gene>
    <name evidence="1" type="ORF">A0U92_14860</name>
</gene>
<name>A0A1U9KJD7_ACEAC</name>
<keyword evidence="2" id="KW-1185">Reference proteome</keyword>
<reference evidence="1 2" key="1">
    <citation type="submission" date="2016-03" db="EMBL/GenBank/DDBJ databases">
        <title>Acetic acid bacteria sequencing.</title>
        <authorList>
            <person name="Brandt J."/>
            <person name="Jakob F."/>
            <person name="Vogel R.F."/>
        </authorList>
    </citation>
    <scope>NUCLEOTIDE SEQUENCE [LARGE SCALE GENOMIC DNA]</scope>
    <source>
        <strain evidence="1 2">TMW2.1153</strain>
    </source>
</reference>
<dbReference type="KEGG" id="aace:A0U92_14860"/>
<organism evidence="1 2">
    <name type="scientific">Acetobacter aceti</name>
    <dbReference type="NCBI Taxonomy" id="435"/>
    <lineage>
        <taxon>Bacteria</taxon>
        <taxon>Pseudomonadati</taxon>
        <taxon>Pseudomonadota</taxon>
        <taxon>Alphaproteobacteria</taxon>
        <taxon>Acetobacterales</taxon>
        <taxon>Acetobacteraceae</taxon>
        <taxon>Acetobacter</taxon>
        <taxon>Acetobacter subgen. Acetobacter</taxon>
    </lineage>
</organism>
<dbReference type="STRING" id="435.A0U92_14860"/>
<accession>A0A1U9KJD7</accession>
<proteinExistence type="predicted"/>
<dbReference type="RefSeq" id="WP_187668782.1">
    <property type="nucleotide sequence ID" value="NZ_CP014692.1"/>
</dbReference>
<sequence length="131" mass="14718">MSDFSYIRRFEHPYASNGTHAHFRRTTYTHSPFSAAAVPFGWMMRGNEDLPDQAARLSLGYRSELEPDVGFDSIWVQDRRNQLVMLDTFFGAIEPETSPYSIASISPRFGPGVSTTFSISARSASVPSNCW</sequence>